<proteinExistence type="inferred from homology"/>
<dbReference type="PANTHER" id="PTHR23430">
    <property type="entry name" value="HISTONE H2A"/>
    <property type="match status" value="1"/>
</dbReference>
<evidence type="ECO:0000256" key="14">
    <source>
        <dbReference type="ARBA" id="ARBA00023269"/>
    </source>
</evidence>
<evidence type="ECO:0000256" key="1">
    <source>
        <dbReference type="ARBA" id="ARBA00002001"/>
    </source>
</evidence>
<keyword evidence="16" id="KW-1133">Transmembrane helix</keyword>
<name>A0AAN7VH28_9COLE</name>
<dbReference type="InterPro" id="IPR032458">
    <property type="entry name" value="Histone_H2A_CS"/>
</dbReference>
<dbReference type="GO" id="GO:0046982">
    <property type="term" value="F:protein heterodimerization activity"/>
    <property type="evidence" value="ECO:0007669"/>
    <property type="project" value="InterPro"/>
</dbReference>
<evidence type="ECO:0000313" key="19">
    <source>
        <dbReference type="Proteomes" id="UP001329430"/>
    </source>
</evidence>
<dbReference type="Gene3D" id="1.10.20.10">
    <property type="entry name" value="Histone, subunit A"/>
    <property type="match status" value="1"/>
</dbReference>
<evidence type="ECO:0000256" key="9">
    <source>
        <dbReference type="ARBA" id="ARBA00022499"/>
    </source>
</evidence>
<sequence>MNKKYSSKGGKVKGKAMSRSSRAGLQFPVGRIYGLLRKGNYAERVGVGALVYLAAVMGYLAAKVLEFAGNMVRYNKKIRHLQLAVRNDEELNKLLSGVTITQGSVLPKNKIAVRMSILNSDQIVFSCSQCPPENRYSTDTINGLNIHIGKKHKNLTSTVLSVLLFNPEITKKEIKGKYCNNNKDKLR</sequence>
<evidence type="ECO:0000256" key="2">
    <source>
        <dbReference type="ARBA" id="ARBA00004123"/>
    </source>
</evidence>
<dbReference type="EMBL" id="JAVRBK010000003">
    <property type="protein sequence ID" value="KAK5646179.1"/>
    <property type="molecule type" value="Genomic_DNA"/>
</dbReference>
<keyword evidence="8" id="KW-0488">Methylation</keyword>
<organism evidence="18 19">
    <name type="scientific">Pyrocoelia pectoralis</name>
    <dbReference type="NCBI Taxonomy" id="417401"/>
    <lineage>
        <taxon>Eukaryota</taxon>
        <taxon>Metazoa</taxon>
        <taxon>Ecdysozoa</taxon>
        <taxon>Arthropoda</taxon>
        <taxon>Hexapoda</taxon>
        <taxon>Insecta</taxon>
        <taxon>Pterygota</taxon>
        <taxon>Neoptera</taxon>
        <taxon>Endopterygota</taxon>
        <taxon>Coleoptera</taxon>
        <taxon>Polyphaga</taxon>
        <taxon>Elateriformia</taxon>
        <taxon>Elateroidea</taxon>
        <taxon>Lampyridae</taxon>
        <taxon>Lampyrinae</taxon>
        <taxon>Pyrocoelia</taxon>
    </lineage>
</organism>
<dbReference type="PRINTS" id="PR00620">
    <property type="entry name" value="HISTONEH2A"/>
</dbReference>
<keyword evidence="12 15" id="KW-0238">DNA-binding</keyword>
<keyword evidence="10" id="KW-0832">Ubl conjugation</keyword>
<feature type="transmembrane region" description="Helical" evidence="16">
    <location>
        <begin position="45"/>
        <end position="69"/>
    </location>
</feature>
<dbReference type="InterPro" id="IPR032454">
    <property type="entry name" value="Histone_H2A_C"/>
</dbReference>
<evidence type="ECO:0000256" key="6">
    <source>
        <dbReference type="ARBA" id="ARBA00017642"/>
    </source>
</evidence>
<evidence type="ECO:0000256" key="12">
    <source>
        <dbReference type="ARBA" id="ARBA00023125"/>
    </source>
</evidence>
<dbReference type="InterPro" id="IPR009072">
    <property type="entry name" value="Histone-fold"/>
</dbReference>
<protein>
    <recommendedName>
        <fullName evidence="6 15">Histone H2A</fullName>
    </recommendedName>
</protein>
<dbReference type="GO" id="GO:0030527">
    <property type="term" value="F:structural constituent of chromatin"/>
    <property type="evidence" value="ECO:0007669"/>
    <property type="project" value="InterPro"/>
</dbReference>
<dbReference type="CDD" id="cd00074">
    <property type="entry name" value="HFD_H2A"/>
    <property type="match status" value="1"/>
</dbReference>
<evidence type="ECO:0000256" key="7">
    <source>
        <dbReference type="ARBA" id="ARBA00022454"/>
    </source>
</evidence>
<keyword evidence="16" id="KW-0812">Transmembrane</keyword>
<keyword evidence="9" id="KW-1017">Isopeptide bond</keyword>
<evidence type="ECO:0000256" key="8">
    <source>
        <dbReference type="ARBA" id="ARBA00022481"/>
    </source>
</evidence>
<accession>A0AAN7VH28</accession>
<comment type="similarity">
    <text evidence="4 15">Belongs to the histone H2A family.</text>
</comment>
<dbReference type="GO" id="GO:0003677">
    <property type="term" value="F:DNA binding"/>
    <property type="evidence" value="ECO:0007669"/>
    <property type="project" value="UniProtKB-KW"/>
</dbReference>
<comment type="subunit">
    <text evidence="5 15">The nucleosome is a histone octamer containing two molecules each of H2A, H2B, H3 and H4 assembled in one H3-H4 heterotetramer and two H2A-H2B heterodimers. The octamer wraps approximately 147 bp of DNA.</text>
</comment>
<evidence type="ECO:0000256" key="13">
    <source>
        <dbReference type="ARBA" id="ARBA00023242"/>
    </source>
</evidence>
<dbReference type="Proteomes" id="UP001329430">
    <property type="component" value="Chromosome 3"/>
</dbReference>
<evidence type="ECO:0000256" key="15">
    <source>
        <dbReference type="RuleBase" id="RU003767"/>
    </source>
</evidence>
<dbReference type="GO" id="GO:0005634">
    <property type="term" value="C:nucleus"/>
    <property type="evidence" value="ECO:0007669"/>
    <property type="project" value="UniProtKB-SubCell"/>
</dbReference>
<dbReference type="InterPro" id="IPR002119">
    <property type="entry name" value="Histone_H2A"/>
</dbReference>
<comment type="subcellular location">
    <subcellularLocation>
        <location evidence="3">Chromosome</location>
    </subcellularLocation>
    <subcellularLocation>
        <location evidence="2 15">Nucleus</location>
    </subcellularLocation>
</comment>
<keyword evidence="7 15" id="KW-0158">Chromosome</keyword>
<evidence type="ECO:0000256" key="5">
    <source>
        <dbReference type="ARBA" id="ARBA00011538"/>
    </source>
</evidence>
<feature type="domain" description="Histone H2A C-terminal" evidence="17">
    <location>
        <begin position="89"/>
        <end position="107"/>
    </location>
</feature>
<evidence type="ECO:0000256" key="4">
    <source>
        <dbReference type="ARBA" id="ARBA00010691"/>
    </source>
</evidence>
<dbReference type="PROSITE" id="PS00046">
    <property type="entry name" value="HISTONE_H2A"/>
    <property type="match status" value="1"/>
</dbReference>
<evidence type="ECO:0000313" key="18">
    <source>
        <dbReference type="EMBL" id="KAK5646179.1"/>
    </source>
</evidence>
<keyword evidence="16" id="KW-0472">Membrane</keyword>
<evidence type="ECO:0000256" key="10">
    <source>
        <dbReference type="ARBA" id="ARBA00022843"/>
    </source>
</evidence>
<comment type="function">
    <text evidence="1">Core component of nucleosome. Nucleosomes wrap and compact DNA into chromatin, limiting DNA accessibility to the cellular machineries which require DNA as a template. Histones thereby play a central role in transcription regulation, DNA repair, DNA replication and chromosomal stability. DNA accessibility is regulated via a complex set of post-translational modifications of histones, also called histone code, and nucleosome remodeling.</text>
</comment>
<dbReference type="GO" id="GO:0000786">
    <property type="term" value="C:nucleosome"/>
    <property type="evidence" value="ECO:0007669"/>
    <property type="project" value="UniProtKB-KW"/>
</dbReference>
<keyword evidence="11" id="KW-0007">Acetylation</keyword>
<dbReference type="FunFam" id="1.10.20.10:FF:000173">
    <property type="entry name" value="Histone H2A"/>
    <property type="match status" value="1"/>
</dbReference>
<reference evidence="18 19" key="1">
    <citation type="journal article" date="2024" name="Insects">
        <title>An Improved Chromosome-Level Genome Assembly of the Firefly Pyrocoelia pectoralis.</title>
        <authorList>
            <person name="Fu X."/>
            <person name="Meyer-Rochow V.B."/>
            <person name="Ballantyne L."/>
            <person name="Zhu X."/>
        </authorList>
    </citation>
    <scope>NUCLEOTIDE SEQUENCE [LARGE SCALE GENOMIC DNA]</scope>
    <source>
        <strain evidence="18">XCY_ONT2</strain>
    </source>
</reference>
<dbReference type="SUPFAM" id="SSF47113">
    <property type="entry name" value="Histone-fold"/>
    <property type="match status" value="1"/>
</dbReference>
<evidence type="ECO:0000256" key="16">
    <source>
        <dbReference type="SAM" id="Phobius"/>
    </source>
</evidence>
<keyword evidence="13 15" id="KW-0539">Nucleus</keyword>
<keyword evidence="19" id="KW-1185">Reference proteome</keyword>
<dbReference type="AlphaFoldDB" id="A0AAN7VH28"/>
<evidence type="ECO:0000256" key="3">
    <source>
        <dbReference type="ARBA" id="ARBA00004286"/>
    </source>
</evidence>
<gene>
    <name evidence="18" type="ORF">RI129_004643</name>
</gene>
<comment type="caution">
    <text evidence="18">The sequence shown here is derived from an EMBL/GenBank/DDBJ whole genome shotgun (WGS) entry which is preliminary data.</text>
</comment>
<dbReference type="Pfam" id="PF16211">
    <property type="entry name" value="Histone_H2A_C"/>
    <property type="match status" value="1"/>
</dbReference>
<keyword evidence="14 15" id="KW-0544">Nucleosome core</keyword>
<evidence type="ECO:0000256" key="11">
    <source>
        <dbReference type="ARBA" id="ARBA00022990"/>
    </source>
</evidence>
<dbReference type="SMART" id="SM00414">
    <property type="entry name" value="H2A"/>
    <property type="match status" value="1"/>
</dbReference>
<evidence type="ECO:0000259" key="17">
    <source>
        <dbReference type="Pfam" id="PF16211"/>
    </source>
</evidence>